<evidence type="ECO:0000313" key="4">
    <source>
        <dbReference type="Proteomes" id="UP000282672"/>
    </source>
</evidence>
<protein>
    <submittedName>
        <fullName evidence="2">Uncharacterized protein</fullName>
    </submittedName>
</protein>
<dbReference type="Proteomes" id="UP000282140">
    <property type="component" value="Unassembled WGS sequence"/>
</dbReference>
<keyword evidence="3" id="KW-1185">Reference proteome</keyword>
<dbReference type="EMBL" id="PEGA01000021">
    <property type="protein sequence ID" value="RLU06940.1"/>
    <property type="molecule type" value="Genomic_DNA"/>
</dbReference>
<accession>A0A3L8CFJ2</accession>
<sequence>MTRKTIKILINGCSETAVIDYEEKTPWLMLTLGNGQKQKYTGQDIYECFGKMIKSFPKIRFLCKGAKINVRPSSMSSQMTSGVMAYQHNLGTKASRKDVVNIFDYDDEDIINDPQLQTDFFFTWLDSLK</sequence>
<organism evidence="2 4">
    <name type="scientific">Pseudomonas prosekii</name>
    <dbReference type="NCBI Taxonomy" id="1148509"/>
    <lineage>
        <taxon>Bacteria</taxon>
        <taxon>Pseudomonadati</taxon>
        <taxon>Pseudomonadota</taxon>
        <taxon>Gammaproteobacteria</taxon>
        <taxon>Pseudomonadales</taxon>
        <taxon>Pseudomonadaceae</taxon>
        <taxon>Pseudomonas</taxon>
    </lineage>
</organism>
<dbReference type="AlphaFoldDB" id="A0A3L8CFJ2"/>
<reference evidence="3 4" key="1">
    <citation type="journal article" date="2018" name="Front. Microbiol.">
        <title>Discovery of Phloeophagus Beetles as a Source of Pseudomonas Strains That Produce Potentially New Bioactive Substances and Description of Pseudomonas bohemica sp. nov.</title>
        <authorList>
            <person name="Saati-Santamaria Z."/>
            <person name="Lopez-Mondejar R."/>
            <person name="Jimenez-Gomez A."/>
            <person name="Diez-Mendez A."/>
            <person name="Vetrovsky T."/>
            <person name="Igual J.M."/>
            <person name="Velazquez E."/>
            <person name="Kolarik M."/>
            <person name="Rivas R."/>
            <person name="Garcia-Fraile P."/>
        </authorList>
    </citation>
    <scope>NUCLEOTIDE SEQUENCE [LARGE SCALE GENOMIC DNA]</scope>
    <source>
        <strain evidence="2 4">A2-NA12</strain>
        <strain evidence="1 3">A2-NA13</strain>
    </source>
</reference>
<evidence type="ECO:0000313" key="1">
    <source>
        <dbReference type="EMBL" id="RLU05489.1"/>
    </source>
</evidence>
<name>A0A3L8CFJ2_9PSED</name>
<comment type="caution">
    <text evidence="2">The sequence shown here is derived from an EMBL/GenBank/DDBJ whole genome shotgun (WGS) entry which is preliminary data.</text>
</comment>
<gene>
    <name evidence="2" type="ORF">CS076_19855</name>
    <name evidence="1" type="ORF">CS078_23920</name>
</gene>
<evidence type="ECO:0000313" key="3">
    <source>
        <dbReference type="Proteomes" id="UP000282140"/>
    </source>
</evidence>
<dbReference type="Proteomes" id="UP000282672">
    <property type="component" value="Unassembled WGS sequence"/>
</dbReference>
<evidence type="ECO:0000313" key="2">
    <source>
        <dbReference type="EMBL" id="RLU06940.1"/>
    </source>
</evidence>
<proteinExistence type="predicted"/>
<dbReference type="EMBL" id="PEGB01000020">
    <property type="protein sequence ID" value="RLU05489.1"/>
    <property type="molecule type" value="Genomic_DNA"/>
</dbReference>